<proteinExistence type="inferred from homology"/>
<dbReference type="EMBL" id="LPUY01000040">
    <property type="protein sequence ID" value="KUP93923.1"/>
    <property type="molecule type" value="Genomic_DNA"/>
</dbReference>
<dbReference type="Gene3D" id="3.40.190.80">
    <property type="match status" value="1"/>
</dbReference>
<dbReference type="Pfam" id="PF00459">
    <property type="entry name" value="Inositol_P"/>
    <property type="match status" value="1"/>
</dbReference>
<dbReference type="PANTHER" id="PTHR20854">
    <property type="entry name" value="INOSITOL MONOPHOSPHATASE"/>
    <property type="match status" value="1"/>
</dbReference>
<evidence type="ECO:0000313" key="3">
    <source>
        <dbReference type="EMBL" id="KUP93923.1"/>
    </source>
</evidence>
<dbReference type="GO" id="GO:0006020">
    <property type="term" value="P:inositol metabolic process"/>
    <property type="evidence" value="ECO:0007669"/>
    <property type="project" value="TreeGrafter"/>
</dbReference>
<dbReference type="InterPro" id="IPR000760">
    <property type="entry name" value="Inositol_monophosphatase-like"/>
</dbReference>
<dbReference type="GO" id="GO:0046872">
    <property type="term" value="F:metal ion binding"/>
    <property type="evidence" value="ECO:0007669"/>
    <property type="project" value="UniProtKB-KW"/>
</dbReference>
<dbReference type="OrthoDB" id="9785695at2"/>
<dbReference type="RefSeq" id="WP_068241351.1">
    <property type="nucleotide sequence ID" value="NZ_LPUY01000040.1"/>
</dbReference>
<dbReference type="PANTHER" id="PTHR20854:SF4">
    <property type="entry name" value="INOSITOL-1-MONOPHOSPHATASE-RELATED"/>
    <property type="match status" value="1"/>
</dbReference>
<feature type="binding site" evidence="2">
    <location>
        <position position="95"/>
    </location>
    <ligand>
        <name>Mg(2+)</name>
        <dbReference type="ChEBI" id="CHEBI:18420"/>
        <label>1</label>
        <note>catalytic</note>
    </ligand>
</feature>
<reference evidence="3 4" key="1">
    <citation type="submission" date="2015-12" db="EMBL/GenBank/DDBJ databases">
        <title>Genome sequence of the marine Rhodobacteraceae strain O3.65, Candidatus Tritonibacter horizontis.</title>
        <authorList>
            <person name="Poehlein A."/>
            <person name="Giebel H.A."/>
            <person name="Voget S."/>
            <person name="Brinkhoff T."/>
        </authorList>
    </citation>
    <scope>NUCLEOTIDE SEQUENCE [LARGE SCALE GENOMIC DNA]</scope>
    <source>
        <strain evidence="3 4">O3.65</strain>
    </source>
</reference>
<organism evidence="3 4">
    <name type="scientific">Tritonibacter horizontis</name>
    <dbReference type="NCBI Taxonomy" id="1768241"/>
    <lineage>
        <taxon>Bacteria</taxon>
        <taxon>Pseudomonadati</taxon>
        <taxon>Pseudomonadota</taxon>
        <taxon>Alphaproteobacteria</taxon>
        <taxon>Rhodobacterales</taxon>
        <taxon>Paracoccaceae</taxon>
        <taxon>Tritonibacter</taxon>
    </lineage>
</organism>
<feature type="binding site" evidence="2">
    <location>
        <position position="224"/>
    </location>
    <ligand>
        <name>Mg(2+)</name>
        <dbReference type="ChEBI" id="CHEBI:18420"/>
        <label>1</label>
        <note>catalytic</note>
    </ligand>
</feature>
<keyword evidence="2" id="KW-0460">Magnesium</keyword>
<name>A0A132C010_9RHOB</name>
<dbReference type="PATRIC" id="fig|1768241.3.peg.1301"/>
<dbReference type="GO" id="GO:0008934">
    <property type="term" value="F:inositol monophosphate 1-phosphatase activity"/>
    <property type="evidence" value="ECO:0007669"/>
    <property type="project" value="TreeGrafter"/>
</dbReference>
<dbReference type="SUPFAM" id="SSF56655">
    <property type="entry name" value="Carbohydrate phosphatase"/>
    <property type="match status" value="1"/>
</dbReference>
<comment type="caution">
    <text evidence="3">The sequence shown here is derived from an EMBL/GenBank/DDBJ whole genome shotgun (WGS) entry which is preliminary data.</text>
</comment>
<evidence type="ECO:0000256" key="2">
    <source>
        <dbReference type="PIRSR" id="PIRSR600760-2"/>
    </source>
</evidence>
<dbReference type="GO" id="GO:0042132">
    <property type="term" value="F:fructose 1,6-bisphosphate 1-phosphatase activity"/>
    <property type="evidence" value="ECO:0007669"/>
    <property type="project" value="UniProtKB-EC"/>
</dbReference>
<dbReference type="PRINTS" id="PR00377">
    <property type="entry name" value="IMPHPHTASES"/>
</dbReference>
<dbReference type="Gene3D" id="3.30.540.10">
    <property type="entry name" value="Fructose-1,6-Bisphosphatase, subunit A, domain 1"/>
    <property type="match status" value="1"/>
</dbReference>
<dbReference type="EC" id="3.1.3.25" evidence="3"/>
<protein>
    <submittedName>
        <fullName evidence="3">Fructose-1, 6-bisphosphatase/inositol-1-monophosphatase</fullName>
        <ecNumber evidence="3">3.1.3.11</ecNumber>
        <ecNumber evidence="3">3.1.3.25</ecNumber>
    </submittedName>
</protein>
<keyword evidence="3" id="KW-0378">Hydrolase</keyword>
<dbReference type="EC" id="3.1.3.11" evidence="3"/>
<evidence type="ECO:0000256" key="1">
    <source>
        <dbReference type="ARBA" id="ARBA00009759"/>
    </source>
</evidence>
<keyword evidence="4" id="KW-1185">Reference proteome</keyword>
<evidence type="ECO:0000313" key="4">
    <source>
        <dbReference type="Proteomes" id="UP000068382"/>
    </source>
</evidence>
<comment type="cofactor">
    <cofactor evidence="2">
        <name>Mg(2+)</name>
        <dbReference type="ChEBI" id="CHEBI:18420"/>
    </cofactor>
</comment>
<keyword evidence="2" id="KW-0479">Metal-binding</keyword>
<dbReference type="AlphaFoldDB" id="A0A132C010"/>
<sequence length="276" mass="29346">MRLERDIELALIELVRAAARAEIMPRFRNLGAGAIKAKSSAIDLVTDADVAAEAHMSRAVSQILPQAVVIGEEAVSEDPGLLDQLPGADVAVILDPIDGTWNYANGLATFGVILAVTVRGQTVFGLLYDPVMDDWVEASLGGGAWFAAPNRSPQRLQVAAERPFEEATGFLPHYLFPKAEQPRLTQGMVAARRVNALCCSCHEYRMMAQGHADFVQTEGLNAWDHAAGVLAATEAGGFAQLADGRAYAPTLSQGRLTVATSASMRDEVIAAFGLGT</sequence>
<comment type="similarity">
    <text evidence="1">Belongs to the inositol monophosphatase superfamily.</text>
</comment>
<feature type="binding site" evidence="2">
    <location>
        <position position="97"/>
    </location>
    <ligand>
        <name>Mg(2+)</name>
        <dbReference type="ChEBI" id="CHEBI:18420"/>
        <label>1</label>
        <note>catalytic</note>
    </ligand>
</feature>
<accession>A0A132C010</accession>
<dbReference type="GO" id="GO:0007165">
    <property type="term" value="P:signal transduction"/>
    <property type="evidence" value="ECO:0007669"/>
    <property type="project" value="TreeGrafter"/>
</dbReference>
<feature type="binding site" evidence="2">
    <location>
        <position position="72"/>
    </location>
    <ligand>
        <name>Mg(2+)</name>
        <dbReference type="ChEBI" id="CHEBI:18420"/>
        <label>1</label>
        <note>catalytic</note>
    </ligand>
</feature>
<feature type="binding site" evidence="2">
    <location>
        <position position="98"/>
    </location>
    <ligand>
        <name>Mg(2+)</name>
        <dbReference type="ChEBI" id="CHEBI:18420"/>
        <label>1</label>
        <note>catalytic</note>
    </ligand>
</feature>
<gene>
    <name evidence="3" type="primary">suhB_2</name>
    <name evidence="3" type="ORF">TRIHO_12440</name>
</gene>
<dbReference type="Proteomes" id="UP000068382">
    <property type="component" value="Unassembled WGS sequence"/>
</dbReference>